<dbReference type="PANTHER" id="PTHR42870:SF1">
    <property type="entry name" value="NON-SPECIFIC LIPID-TRANSFER PROTEIN-LIKE 2"/>
    <property type="match status" value="1"/>
</dbReference>
<dbReference type="AlphaFoldDB" id="A0AAI8W0E1"/>
<dbReference type="Proteomes" id="UP001296104">
    <property type="component" value="Unassembled WGS sequence"/>
</dbReference>
<protein>
    <submittedName>
        <fullName evidence="1">Nonspecific lipid-transfer</fullName>
    </submittedName>
</protein>
<proteinExistence type="predicted"/>
<comment type="caution">
    <text evidence="1">The sequence shown here is derived from an EMBL/GenBank/DDBJ whole genome shotgun (WGS) entry which is preliminary data.</text>
</comment>
<evidence type="ECO:0000313" key="2">
    <source>
        <dbReference type="Proteomes" id="UP001296104"/>
    </source>
</evidence>
<accession>A0AAI8W0E1</accession>
<dbReference type="EMBL" id="CAVMBE010000001">
    <property type="protein sequence ID" value="CAK3740975.1"/>
    <property type="molecule type" value="Genomic_DNA"/>
</dbReference>
<evidence type="ECO:0000313" key="1">
    <source>
        <dbReference type="EMBL" id="CAK3740975.1"/>
    </source>
</evidence>
<name>A0AAI8W0E1_9PEZI</name>
<dbReference type="PANTHER" id="PTHR42870">
    <property type="entry name" value="ACETYL-COA C-ACETYLTRANSFERASE"/>
    <property type="match status" value="1"/>
</dbReference>
<dbReference type="SUPFAM" id="SSF53901">
    <property type="entry name" value="Thiolase-like"/>
    <property type="match status" value="1"/>
</dbReference>
<organism evidence="1 2">
    <name type="scientific">Lecanosticta acicola</name>
    <dbReference type="NCBI Taxonomy" id="111012"/>
    <lineage>
        <taxon>Eukaryota</taxon>
        <taxon>Fungi</taxon>
        <taxon>Dikarya</taxon>
        <taxon>Ascomycota</taxon>
        <taxon>Pezizomycotina</taxon>
        <taxon>Dothideomycetes</taxon>
        <taxon>Dothideomycetidae</taxon>
        <taxon>Mycosphaerellales</taxon>
        <taxon>Mycosphaerellaceae</taxon>
        <taxon>Lecanosticta</taxon>
    </lineage>
</organism>
<reference evidence="1" key="1">
    <citation type="submission" date="2023-11" db="EMBL/GenBank/DDBJ databases">
        <authorList>
            <person name="Alioto T."/>
            <person name="Alioto T."/>
            <person name="Gomez Garrido J."/>
        </authorList>
    </citation>
    <scope>NUCLEOTIDE SEQUENCE</scope>
</reference>
<sequence length="333" mass="35925">MRVSQAHIAGIGVTGGSKHTRTRIDKLAISAATKALLDAGVTYGCVDLTVASFLDETRIPPKCLDAFGKHGAPVCQVDNTLGLFTAAQAVKSKQSECVLLLSIDTDEQRSELSIVGMILVSDLFLTSHAYLKDGAVTVSGYSSTSSIYSQSLGGPDFPRTIRTAVNAALRQARIEQRDIQVLEIRNSSDSNTKQALEQFEVAPRISEGVKHTFTGTTGSYGLCGLVWQLRGWANDPPSKALNCLQITLSLDGSANAIVLCRADGRSALTWEEIRNVRDGRERLGYNPAVQTNEITREDLINVSTKRHFVPLDNHGDTLELSVKGGDRAALARL</sequence>
<dbReference type="Gene3D" id="3.40.47.10">
    <property type="match status" value="2"/>
</dbReference>
<dbReference type="GO" id="GO:0016746">
    <property type="term" value="F:acyltransferase activity"/>
    <property type="evidence" value="ECO:0007669"/>
    <property type="project" value="InterPro"/>
</dbReference>
<keyword evidence="2" id="KW-1185">Reference proteome</keyword>
<gene>
    <name evidence="1" type="ORF">LECACI_7A000076</name>
</gene>
<dbReference type="InterPro" id="IPR016039">
    <property type="entry name" value="Thiolase-like"/>
</dbReference>